<feature type="chain" id="PRO_5041418978" description="Ig-like domain-containing protein" evidence="1">
    <location>
        <begin position="23"/>
        <end position="334"/>
    </location>
</feature>
<reference evidence="2" key="1">
    <citation type="submission" date="2022-07" db="EMBL/GenBank/DDBJ databases">
        <title>Fungi with potential for degradation of polypropylene.</title>
        <authorList>
            <person name="Gostincar C."/>
        </authorList>
    </citation>
    <scope>NUCLEOTIDE SEQUENCE</scope>
    <source>
        <strain evidence="2">EXF-13287</strain>
    </source>
</reference>
<dbReference type="Proteomes" id="UP001174691">
    <property type="component" value="Unassembled WGS sequence"/>
</dbReference>
<protein>
    <recommendedName>
        <fullName evidence="4">Ig-like domain-containing protein</fullName>
    </recommendedName>
</protein>
<organism evidence="2 3">
    <name type="scientific">Coniochaeta hoffmannii</name>
    <dbReference type="NCBI Taxonomy" id="91930"/>
    <lineage>
        <taxon>Eukaryota</taxon>
        <taxon>Fungi</taxon>
        <taxon>Dikarya</taxon>
        <taxon>Ascomycota</taxon>
        <taxon>Pezizomycotina</taxon>
        <taxon>Sordariomycetes</taxon>
        <taxon>Sordariomycetidae</taxon>
        <taxon>Coniochaetales</taxon>
        <taxon>Coniochaetaceae</taxon>
        <taxon>Coniochaeta</taxon>
    </lineage>
</organism>
<keyword evidence="3" id="KW-1185">Reference proteome</keyword>
<comment type="caution">
    <text evidence="2">The sequence shown here is derived from an EMBL/GenBank/DDBJ whole genome shotgun (WGS) entry which is preliminary data.</text>
</comment>
<dbReference type="AlphaFoldDB" id="A0AA38R5V7"/>
<gene>
    <name evidence="2" type="ORF">NKR19_g8396</name>
</gene>
<proteinExistence type="predicted"/>
<evidence type="ECO:0000256" key="1">
    <source>
        <dbReference type="SAM" id="SignalP"/>
    </source>
</evidence>
<sequence length="334" mass="35816">MLRSVAVSLLAAVVSLSPGAAAARACGSLNSTSPRAYQYNLLELRWDSADPSKQDQFATISASLSDGFYPLYECNVEWPESWAGWYKGGTDIIWSDCIWTGAGAGKDKTVSFAVDWRNKTMYLSHTFACSDRSGSDGLATGFLTLDLDCKNNTVTEGTSYCIPKTASSGSRSVLSFNTTLAPVPLGANAACADNQKRYQSWRLQNWLRQYQMPPASETPGSVSIPSSDTGPSFTLTSMANGAVFNCTTSGKESKVFHGDCKSAGSENSTSASKASFEFDPELNILTVREDFNCGTGSSFNTVGIAYMQAACARNYNSDTFTCTSDPVWIGTKTV</sequence>
<name>A0AA38R5V7_9PEZI</name>
<dbReference type="EMBL" id="JANBVN010000168">
    <property type="protein sequence ID" value="KAJ9136949.1"/>
    <property type="molecule type" value="Genomic_DNA"/>
</dbReference>
<evidence type="ECO:0008006" key="4">
    <source>
        <dbReference type="Google" id="ProtNLM"/>
    </source>
</evidence>
<accession>A0AA38R5V7</accession>
<evidence type="ECO:0000313" key="3">
    <source>
        <dbReference type="Proteomes" id="UP001174691"/>
    </source>
</evidence>
<evidence type="ECO:0000313" key="2">
    <source>
        <dbReference type="EMBL" id="KAJ9136949.1"/>
    </source>
</evidence>
<keyword evidence="1" id="KW-0732">Signal</keyword>
<feature type="signal peptide" evidence="1">
    <location>
        <begin position="1"/>
        <end position="22"/>
    </location>
</feature>